<dbReference type="Gene3D" id="1.20.140.10">
    <property type="entry name" value="Butyryl-CoA Dehydrogenase, subunit A, domain 3"/>
    <property type="match status" value="1"/>
</dbReference>
<accession>A0A947D5C0</accession>
<dbReference type="Pfam" id="PF00441">
    <property type="entry name" value="Acyl-CoA_dh_1"/>
    <property type="match status" value="1"/>
</dbReference>
<dbReference type="AlphaFoldDB" id="A0A947D5C0"/>
<evidence type="ECO:0000256" key="6">
    <source>
        <dbReference type="RuleBase" id="RU362125"/>
    </source>
</evidence>
<feature type="domain" description="Acyl-CoA dehydrogenase/oxidase C-terminal" evidence="7">
    <location>
        <begin position="240"/>
        <end position="391"/>
    </location>
</feature>
<dbReference type="SUPFAM" id="SSF47203">
    <property type="entry name" value="Acyl-CoA dehydrogenase C-terminal domain-like"/>
    <property type="match status" value="1"/>
</dbReference>
<comment type="cofactor">
    <cofactor evidence="1 6">
        <name>FAD</name>
        <dbReference type="ChEBI" id="CHEBI:57692"/>
    </cofactor>
</comment>
<dbReference type="Gene3D" id="1.10.540.10">
    <property type="entry name" value="Acyl-CoA dehydrogenase/oxidase, N-terminal domain"/>
    <property type="match status" value="1"/>
</dbReference>
<evidence type="ECO:0000256" key="5">
    <source>
        <dbReference type="ARBA" id="ARBA00023002"/>
    </source>
</evidence>
<dbReference type="PANTHER" id="PTHR43884">
    <property type="entry name" value="ACYL-COA DEHYDROGENASE"/>
    <property type="match status" value="1"/>
</dbReference>
<dbReference type="InterPro" id="IPR009075">
    <property type="entry name" value="AcylCo_DH/oxidase_C"/>
</dbReference>
<evidence type="ECO:0000256" key="4">
    <source>
        <dbReference type="ARBA" id="ARBA00022827"/>
    </source>
</evidence>
<dbReference type="PANTHER" id="PTHR43884:SF20">
    <property type="entry name" value="ACYL-COA DEHYDROGENASE FADE28"/>
    <property type="match status" value="1"/>
</dbReference>
<gene>
    <name evidence="10" type="ORF">KM312_10510</name>
</gene>
<keyword evidence="5 6" id="KW-0560">Oxidoreductase</keyword>
<dbReference type="InterPro" id="IPR013786">
    <property type="entry name" value="AcylCoA_DH/ox_N"/>
</dbReference>
<dbReference type="PIRSF" id="PIRSF016578">
    <property type="entry name" value="HsaA"/>
    <property type="match status" value="1"/>
</dbReference>
<name>A0A947D5C0_HYDSH</name>
<dbReference type="InterPro" id="IPR006091">
    <property type="entry name" value="Acyl-CoA_Oxase/DH_mid-dom"/>
</dbReference>
<dbReference type="EMBL" id="JAHHQF010000071">
    <property type="protein sequence ID" value="MBT9283053.1"/>
    <property type="molecule type" value="Genomic_DNA"/>
</dbReference>
<evidence type="ECO:0000313" key="10">
    <source>
        <dbReference type="EMBL" id="MBT9283053.1"/>
    </source>
</evidence>
<evidence type="ECO:0000259" key="9">
    <source>
        <dbReference type="Pfam" id="PF02771"/>
    </source>
</evidence>
<evidence type="ECO:0000313" key="11">
    <source>
        <dbReference type="Proteomes" id="UP000748108"/>
    </source>
</evidence>
<dbReference type="GO" id="GO:0050660">
    <property type="term" value="F:flavin adenine dinucleotide binding"/>
    <property type="evidence" value="ECO:0007669"/>
    <property type="project" value="InterPro"/>
</dbReference>
<keyword evidence="4 6" id="KW-0274">FAD</keyword>
<evidence type="ECO:0000256" key="2">
    <source>
        <dbReference type="ARBA" id="ARBA00009347"/>
    </source>
</evidence>
<protein>
    <submittedName>
        <fullName evidence="10">Acyl-CoA/acyl-ACP dehydrogenase</fullName>
    </submittedName>
</protein>
<reference evidence="10" key="1">
    <citation type="journal article" date="2021" name="Microbiology">
        <title>Metagenomic Analysis of the Microbial Community in the Underground Coal Fire Area (Kemerovo Region, Russia) Revealed Predominance of Thermophilic Members of the Phyla Deinococcus-thermus, Aquificae, and Firmicutes.</title>
        <authorList>
            <person name="Kadnikov V."/>
            <person name="Mardanov A.V."/>
            <person name="Beletsky A.V."/>
            <person name="Karnachuk O.V."/>
            <person name="Ravin N.V."/>
        </authorList>
    </citation>
    <scope>NUCLEOTIDE SEQUENCE</scope>
    <source>
        <strain evidence="10">RBS10-49</strain>
    </source>
</reference>
<sequence length="398" mass="43535">MLPPAAWSETERMVVAAVDEALKKLRPKLDAYHRMIYDEGTYPEELWGVLAELGLFGALVPEAYGGTGLGLTAMTIAMERLAAHGLANVLAVLTTMDALAIVRGGTEAQKRRFLPPIAEGRLKMAFAITEPEAGTNSFNIRTFARREGSGYRLDGHKAWITGADRADWIVVVARTMPAEEAERSFGSRRHGLGLFLVENGTPGLSLQPMETVGIEGFGQFVVYFDGVKVPEEARIGPEHRGTEVLFHALNPERILFAAKGVGMAELALMRAAAYARERRVFGETPIGAYQGVQHPLARLFAEKEAARLLTYEAARAYDRGAPGTDVGLWASMAKLLASETAFRAVDQAIQTHGGNGFAKEYRFIQMLAPARLMKTAPVNNEMLLNFIAERALDLPRSY</sequence>
<dbReference type="InterPro" id="IPR046373">
    <property type="entry name" value="Acyl-CoA_Oxase/DH_mid-dom_sf"/>
</dbReference>
<feature type="domain" description="Acyl-CoA dehydrogenase/oxidase N-terminal" evidence="9">
    <location>
        <begin position="8"/>
        <end position="120"/>
    </location>
</feature>
<keyword evidence="3 6" id="KW-0285">Flavoprotein</keyword>
<dbReference type="SUPFAM" id="SSF56645">
    <property type="entry name" value="Acyl-CoA dehydrogenase NM domain-like"/>
    <property type="match status" value="1"/>
</dbReference>
<comment type="caution">
    <text evidence="10">The sequence shown here is derived from an EMBL/GenBank/DDBJ whole genome shotgun (WGS) entry which is preliminary data.</text>
</comment>
<evidence type="ECO:0000259" key="7">
    <source>
        <dbReference type="Pfam" id="PF00441"/>
    </source>
</evidence>
<organism evidence="10 11">
    <name type="scientific">Hydrogenibacillus schlegelii</name>
    <name type="common">Bacillus schlegelii</name>
    <dbReference type="NCBI Taxonomy" id="1484"/>
    <lineage>
        <taxon>Bacteria</taxon>
        <taxon>Bacillati</taxon>
        <taxon>Bacillota</taxon>
        <taxon>Bacilli</taxon>
        <taxon>Bacillales</taxon>
        <taxon>Bacillales Family X. Incertae Sedis</taxon>
        <taxon>Hydrogenibacillus</taxon>
    </lineage>
</organism>
<dbReference type="Pfam" id="PF02771">
    <property type="entry name" value="Acyl-CoA_dh_N"/>
    <property type="match status" value="1"/>
</dbReference>
<evidence type="ECO:0000259" key="8">
    <source>
        <dbReference type="Pfam" id="PF02770"/>
    </source>
</evidence>
<evidence type="ECO:0000256" key="3">
    <source>
        <dbReference type="ARBA" id="ARBA00022630"/>
    </source>
</evidence>
<dbReference type="GO" id="GO:0003995">
    <property type="term" value="F:acyl-CoA dehydrogenase activity"/>
    <property type="evidence" value="ECO:0007669"/>
    <property type="project" value="TreeGrafter"/>
</dbReference>
<dbReference type="InterPro" id="IPR036250">
    <property type="entry name" value="AcylCo_DH-like_C"/>
</dbReference>
<dbReference type="InterPro" id="IPR037069">
    <property type="entry name" value="AcylCoA_DH/ox_N_sf"/>
</dbReference>
<proteinExistence type="inferred from homology"/>
<dbReference type="Gene3D" id="2.40.110.10">
    <property type="entry name" value="Butyryl-CoA Dehydrogenase, subunit A, domain 2"/>
    <property type="match status" value="1"/>
</dbReference>
<dbReference type="Pfam" id="PF02770">
    <property type="entry name" value="Acyl-CoA_dh_M"/>
    <property type="match status" value="1"/>
</dbReference>
<feature type="domain" description="Acyl-CoA oxidase/dehydrogenase middle" evidence="8">
    <location>
        <begin position="125"/>
        <end position="227"/>
    </location>
</feature>
<dbReference type="InterPro" id="IPR009100">
    <property type="entry name" value="AcylCoA_DH/oxidase_NM_dom_sf"/>
</dbReference>
<evidence type="ECO:0000256" key="1">
    <source>
        <dbReference type="ARBA" id="ARBA00001974"/>
    </source>
</evidence>
<dbReference type="Proteomes" id="UP000748108">
    <property type="component" value="Unassembled WGS sequence"/>
</dbReference>
<comment type="similarity">
    <text evidence="2 6">Belongs to the acyl-CoA dehydrogenase family.</text>
</comment>